<dbReference type="RefSeq" id="WP_084276477.1">
    <property type="nucleotide sequence ID" value="NZ_AP026671.1"/>
</dbReference>
<accession>A0A1W1WV91</accession>
<dbReference type="Gene3D" id="1.25.40.10">
    <property type="entry name" value="Tetratricopeptide repeat domain"/>
    <property type="match status" value="1"/>
</dbReference>
<sequence>MKKLALYAFILFFIIGCSSKNVLEYNKSDIYWYQKMVHYVSVGDLDKADEYFTSLQSEHFASPLLKEATLIMAQAHMDNEEYLLAKYYLDEYIKRYADKKKEEFAKFLKIKASFLAFKNINRDQKLLRDTIAEALQFAKEYPKSEYSPLVQTILTKLYLAQYVLNDEIASLYERRGKSKAAKIYRKKTENFWLKKDEIDVPTSWYDYLINW</sequence>
<dbReference type="Proteomes" id="UP000192602">
    <property type="component" value="Unassembled WGS sequence"/>
</dbReference>
<dbReference type="InterPro" id="IPR011990">
    <property type="entry name" value="TPR-like_helical_dom_sf"/>
</dbReference>
<dbReference type="OrthoDB" id="5342947at2"/>
<dbReference type="Pfam" id="PF13525">
    <property type="entry name" value="YfiO"/>
    <property type="match status" value="1"/>
</dbReference>
<dbReference type="AlphaFoldDB" id="A0A1W1WV91"/>
<name>A0A1W1WV91_9BACT</name>
<feature type="domain" description="Outer membrane lipoprotein BamD-like" evidence="2">
    <location>
        <begin position="32"/>
        <end position="181"/>
    </location>
</feature>
<evidence type="ECO:0000313" key="3">
    <source>
        <dbReference type="EMBL" id="SMC10099.1"/>
    </source>
</evidence>
<dbReference type="InterPro" id="IPR039565">
    <property type="entry name" value="BamD-like"/>
</dbReference>
<evidence type="ECO:0000313" key="4">
    <source>
        <dbReference type="Proteomes" id="UP000192602"/>
    </source>
</evidence>
<reference evidence="4" key="1">
    <citation type="submission" date="2017-04" db="EMBL/GenBank/DDBJ databases">
        <authorList>
            <person name="Varghese N."/>
            <person name="Submissions S."/>
        </authorList>
    </citation>
    <scope>NUCLEOTIDE SEQUENCE [LARGE SCALE GENOMIC DNA]</scope>
    <source>
        <strain evidence="4">DSM 16512</strain>
    </source>
</reference>
<dbReference type="STRING" id="1069081.SAMN05660197_1938"/>
<evidence type="ECO:0000259" key="2">
    <source>
        <dbReference type="Pfam" id="PF13525"/>
    </source>
</evidence>
<evidence type="ECO:0000256" key="1">
    <source>
        <dbReference type="ARBA" id="ARBA00022729"/>
    </source>
</evidence>
<organism evidence="3 4">
    <name type="scientific">Nitratiruptor tergarcus DSM 16512</name>
    <dbReference type="NCBI Taxonomy" id="1069081"/>
    <lineage>
        <taxon>Bacteria</taxon>
        <taxon>Pseudomonadati</taxon>
        <taxon>Campylobacterota</taxon>
        <taxon>Epsilonproteobacteria</taxon>
        <taxon>Nautiliales</taxon>
        <taxon>Nitratiruptoraceae</taxon>
        <taxon>Nitratiruptor</taxon>
    </lineage>
</organism>
<keyword evidence="4" id="KW-1185">Reference proteome</keyword>
<gene>
    <name evidence="3" type="ORF">SAMN05660197_1938</name>
</gene>
<dbReference type="EMBL" id="FWWZ01000001">
    <property type="protein sequence ID" value="SMC10099.1"/>
    <property type="molecule type" value="Genomic_DNA"/>
</dbReference>
<dbReference type="SUPFAM" id="SSF48452">
    <property type="entry name" value="TPR-like"/>
    <property type="match status" value="1"/>
</dbReference>
<proteinExistence type="predicted"/>
<dbReference type="PROSITE" id="PS51257">
    <property type="entry name" value="PROKAR_LIPOPROTEIN"/>
    <property type="match status" value="1"/>
</dbReference>
<protein>
    <submittedName>
        <fullName evidence="3">Beta-barrel assembly machine subunit BamD</fullName>
    </submittedName>
</protein>
<keyword evidence="1" id="KW-0732">Signal</keyword>